<evidence type="ECO:0000313" key="3">
    <source>
        <dbReference type="Proteomes" id="UP000198378"/>
    </source>
</evidence>
<dbReference type="EMBL" id="NEWK01000001">
    <property type="protein sequence ID" value="OXB89140.1"/>
    <property type="molecule type" value="Genomic_DNA"/>
</dbReference>
<reference evidence="2 3" key="1">
    <citation type="submission" date="2017-05" db="EMBL/GenBank/DDBJ databases">
        <title>The genome sequence of Geobacillus thermocatenulatus DSM 730.</title>
        <authorList>
            <person name="Ramaloko W.T."/>
            <person name="Koen N."/>
            <person name="Polliack S."/>
            <person name="Aliyu H."/>
            <person name="Lebre P."/>
            <person name="Mohr T."/>
            <person name="Oswald F."/>
            <person name="Zwick M."/>
            <person name="Neumann A."/>
            <person name="Syldatk C."/>
            <person name="Cowan D."/>
            <person name="De Maayer P."/>
        </authorList>
    </citation>
    <scope>NUCLEOTIDE SEQUENCE [LARGE SCALE GENOMIC DNA]</scope>
    <source>
        <strain evidence="2 3">BGSC 93A1</strain>
    </source>
</reference>
<organism evidence="2 3">
    <name type="scientific">Geobacillus thermocatenulatus</name>
    <dbReference type="NCBI Taxonomy" id="33938"/>
    <lineage>
        <taxon>Bacteria</taxon>
        <taxon>Bacillati</taxon>
        <taxon>Bacillota</taxon>
        <taxon>Bacilli</taxon>
        <taxon>Bacillales</taxon>
        <taxon>Anoxybacillaceae</taxon>
        <taxon>Geobacillus</taxon>
        <taxon>Geobacillus thermoleovorans group</taxon>
    </lineage>
</organism>
<dbReference type="InterPro" id="IPR036582">
    <property type="entry name" value="Mao_N_sf"/>
</dbReference>
<name>A0A226QCA2_9BACL</name>
<gene>
    <name evidence="2" type="ORF">B9L19_03405</name>
</gene>
<accession>A0A226QCA2</accession>
<dbReference type="KEGG" id="gtm:GT3921_04540"/>
<dbReference type="RefSeq" id="WP_089113831.1">
    <property type="nucleotide sequence ID" value="NZ_CP018058.1"/>
</dbReference>
<dbReference type="InterPro" id="IPR012854">
    <property type="entry name" value="Cu_amine_oxidase-like_N"/>
</dbReference>
<dbReference type="SUPFAM" id="SSF55383">
    <property type="entry name" value="Copper amine oxidase, domain N"/>
    <property type="match status" value="1"/>
</dbReference>
<evidence type="ECO:0000259" key="1">
    <source>
        <dbReference type="Pfam" id="PF07833"/>
    </source>
</evidence>
<protein>
    <recommendedName>
        <fullName evidence="1">Copper amine oxidase-like N-terminal domain-containing protein</fullName>
    </recommendedName>
</protein>
<sequence>MKPNQKDSVVSTNTQVHMTSVYTRNKGTNKSVKRSFSLVISNLLISTVLMGALGFSGGTVEAASSTQTPTQVAQVTQKYQDDATLLANVNLALDVLKKNGLTLATLSLLHSSLKDIENKINANQFTSTNNLYKTLVLAESTLSGLSYNITLDVRNEFVESLTVVKRLTPISVYIDGVPQFYKQQPIEQNGIVFVPLRDIYEKLGAKVTSDTKTNTVIITKGNTVIKLPRGKDFAYVNGKSVKLSAKMFIKNGVTMIPVDFLKVSLGSSVEWLSVPKVVVITSKAQTVNGIKVLYGGHTYASRNQKEYDTVMKIVREYISKEYDKLVFGESRNKYYLEYLDGARFNGDKRDRSERNVGLYLAQGSIGELVSAGVSKEGVIRAWKTGFLAGTLASGTVDPGDGKPRSAYDNLVRRVSDCDAHAQVYSAVWDAMGYNTLIIAGSGHADMLVQIEGHWFKPGAGSFLRVDLNGSLKKGAKIIFQPTYGQIK</sequence>
<feature type="domain" description="Copper amine oxidase-like N-terminal" evidence="1">
    <location>
        <begin position="174"/>
        <end position="274"/>
    </location>
</feature>
<evidence type="ECO:0000313" key="2">
    <source>
        <dbReference type="EMBL" id="OXB89140.1"/>
    </source>
</evidence>
<comment type="caution">
    <text evidence="2">The sequence shown here is derived from an EMBL/GenBank/DDBJ whole genome shotgun (WGS) entry which is preliminary data.</text>
</comment>
<dbReference type="Pfam" id="PF07833">
    <property type="entry name" value="Cu_amine_oxidN1"/>
    <property type="match status" value="1"/>
</dbReference>
<dbReference type="AlphaFoldDB" id="A0A226QCA2"/>
<dbReference type="Proteomes" id="UP000198378">
    <property type="component" value="Unassembled WGS sequence"/>
</dbReference>
<keyword evidence="3" id="KW-1185">Reference proteome</keyword>
<proteinExistence type="predicted"/>
<dbReference type="Gene3D" id="3.30.457.10">
    <property type="entry name" value="Copper amine oxidase-like, N-terminal domain"/>
    <property type="match status" value="1"/>
</dbReference>